<dbReference type="SUPFAM" id="SSF56112">
    <property type="entry name" value="Protein kinase-like (PK-like)"/>
    <property type="match status" value="1"/>
</dbReference>
<feature type="region of interest" description="Disordered" evidence="1">
    <location>
        <begin position="62"/>
        <end position="81"/>
    </location>
</feature>
<evidence type="ECO:0000313" key="2">
    <source>
        <dbReference type="EMBL" id="OKO94358.1"/>
    </source>
</evidence>
<dbReference type="InterPro" id="IPR011009">
    <property type="entry name" value="Kinase-like_dom_sf"/>
</dbReference>
<dbReference type="Proteomes" id="UP000186955">
    <property type="component" value="Unassembled WGS sequence"/>
</dbReference>
<proteinExistence type="predicted"/>
<gene>
    <name evidence="2" type="ORF">PENSUB_11625</name>
</gene>
<keyword evidence="3" id="KW-1185">Reference proteome</keyword>
<protein>
    <recommendedName>
        <fullName evidence="4">Aminoglycoside phosphotransferase domain-containing protein</fullName>
    </recommendedName>
</protein>
<accession>A0A1Q5T273</accession>
<reference evidence="2 3" key="1">
    <citation type="submission" date="2016-10" db="EMBL/GenBank/DDBJ databases">
        <title>Genome sequence of the ascomycete fungus Penicillium subrubescens.</title>
        <authorList>
            <person name="De Vries R.P."/>
            <person name="Peng M."/>
            <person name="Dilokpimol A."/>
            <person name="Hilden K."/>
            <person name="Makela M.R."/>
            <person name="Grigoriev I."/>
            <person name="Riley R."/>
            <person name="Granchi Z."/>
        </authorList>
    </citation>
    <scope>NUCLEOTIDE SEQUENCE [LARGE SCALE GENOMIC DNA]</scope>
    <source>
        <strain evidence="2 3">CBS 132785</strain>
    </source>
</reference>
<name>A0A1Q5T273_9EURO</name>
<dbReference type="EMBL" id="MNBE01000719">
    <property type="protein sequence ID" value="OKO94358.1"/>
    <property type="molecule type" value="Genomic_DNA"/>
</dbReference>
<organism evidence="2 3">
    <name type="scientific">Penicillium subrubescens</name>
    <dbReference type="NCBI Taxonomy" id="1316194"/>
    <lineage>
        <taxon>Eukaryota</taxon>
        <taxon>Fungi</taxon>
        <taxon>Dikarya</taxon>
        <taxon>Ascomycota</taxon>
        <taxon>Pezizomycotina</taxon>
        <taxon>Eurotiomycetes</taxon>
        <taxon>Eurotiomycetidae</taxon>
        <taxon>Eurotiales</taxon>
        <taxon>Aspergillaceae</taxon>
        <taxon>Penicillium</taxon>
    </lineage>
</organism>
<evidence type="ECO:0000256" key="1">
    <source>
        <dbReference type="SAM" id="MobiDB-lite"/>
    </source>
</evidence>
<evidence type="ECO:0008006" key="4">
    <source>
        <dbReference type="Google" id="ProtNLM"/>
    </source>
</evidence>
<evidence type="ECO:0000313" key="3">
    <source>
        <dbReference type="Proteomes" id="UP000186955"/>
    </source>
</evidence>
<comment type="caution">
    <text evidence="2">The sequence shown here is derived from an EMBL/GenBank/DDBJ whole genome shotgun (WGS) entry which is preliminary data.</text>
</comment>
<sequence>MPSPGPNRGAVNPDDRLILTPLMIPKSPNFVSEKSGYFQRFTNLPSPEEVRKQAEAQYLAGTSADSRRRFSEGEGPQRSPPPAVFEKLGLFVKWGTSVSISEGQCLYAVSQLLKDYVPVPELYGWRLDGGETFLYMEYLEAQTLEQAWDTLESDERVSISGELRTICANLRHLEQDPEDPFVGKRLLETSSSSGCIF</sequence>
<dbReference type="AlphaFoldDB" id="A0A1Q5T273"/>